<gene>
    <name evidence="2" type="ORF">Dbus_chr3Lg537</name>
</gene>
<evidence type="ECO:0000313" key="2">
    <source>
        <dbReference type="EMBL" id="ALC43371.1"/>
    </source>
</evidence>
<proteinExistence type="predicted"/>
<keyword evidence="1" id="KW-1133">Transmembrane helix</keyword>
<keyword evidence="1" id="KW-0812">Transmembrane</keyword>
<dbReference type="OMA" id="EWYIVRY"/>
<dbReference type="AlphaFoldDB" id="A0A0M4ECY7"/>
<dbReference type="Proteomes" id="UP000494163">
    <property type="component" value="Chromosome 3L"/>
</dbReference>
<feature type="transmembrane region" description="Helical" evidence="1">
    <location>
        <begin position="20"/>
        <end position="39"/>
    </location>
</feature>
<sequence length="79" mass="9470">MDAWELLQQLYVNLVCMFKIYLKFVLLTIVIYFVAEWYITRYGVELEDQLDGRVDENQRPGSNSTLNKVFRFIVNFLIL</sequence>
<dbReference type="OrthoDB" id="7907323at2759"/>
<keyword evidence="1" id="KW-0472">Membrane</keyword>
<name>A0A0M4ECY7_DROBS</name>
<evidence type="ECO:0000313" key="3">
    <source>
        <dbReference type="Proteomes" id="UP000494163"/>
    </source>
</evidence>
<protein>
    <submittedName>
        <fullName evidence="2">CG42445</fullName>
    </submittedName>
</protein>
<reference evidence="2 3" key="1">
    <citation type="submission" date="2015-08" db="EMBL/GenBank/DDBJ databases">
        <title>Ancestral chromatin configuration constrains chromatin evolution on differentiating sex chromosomes in Drosophila.</title>
        <authorList>
            <person name="Zhou Q."/>
            <person name="Bachtrog D."/>
        </authorList>
    </citation>
    <scope>NUCLEOTIDE SEQUENCE [LARGE SCALE GENOMIC DNA]</scope>
    <source>
        <tissue evidence="2">Whole larvae</tissue>
    </source>
</reference>
<evidence type="ECO:0000256" key="1">
    <source>
        <dbReference type="SAM" id="Phobius"/>
    </source>
</evidence>
<organism evidence="2 3">
    <name type="scientific">Drosophila busckii</name>
    <name type="common">Fruit fly</name>
    <dbReference type="NCBI Taxonomy" id="30019"/>
    <lineage>
        <taxon>Eukaryota</taxon>
        <taxon>Metazoa</taxon>
        <taxon>Ecdysozoa</taxon>
        <taxon>Arthropoda</taxon>
        <taxon>Hexapoda</taxon>
        <taxon>Insecta</taxon>
        <taxon>Pterygota</taxon>
        <taxon>Neoptera</taxon>
        <taxon>Endopterygota</taxon>
        <taxon>Diptera</taxon>
        <taxon>Brachycera</taxon>
        <taxon>Muscomorpha</taxon>
        <taxon>Ephydroidea</taxon>
        <taxon>Drosophilidae</taxon>
        <taxon>Drosophila</taxon>
    </lineage>
</organism>
<dbReference type="EMBL" id="CP012525">
    <property type="protein sequence ID" value="ALC43371.1"/>
    <property type="molecule type" value="Genomic_DNA"/>
</dbReference>
<accession>A0A0M4ECY7</accession>
<keyword evidence="3" id="KW-1185">Reference proteome</keyword>